<evidence type="ECO:0000313" key="4">
    <source>
        <dbReference type="Proteomes" id="UP000199433"/>
    </source>
</evidence>
<sequence length="318" mass="34968">MTFKKKMKLAALSSAAVMMTACSLPGLGAGLTEEGNITIATQSSTEMVILGYIVQGMVNHYSDINADVIQNLGSSTMVTQALAQGDADVAAASYTGTALTGELGMDPITDPDEAREAVTEGFREQYNMRYFPSYGFENTYAFLVTSELAEEHGLETISDLEPIAGDLTAGVDNSWMEREGDGYRAFLETYEFDFDTVYPMEIGLVYDAVQSGNMDIVLGYSTDGRIASYDLVFLEDDLNFFPPYDASPSALYDTLEEYPLIEDILLKLEGMIETEQMQEMNFIADEYLIEPATVAVEFLEANNYFEDSEPYLEPAGGE</sequence>
<dbReference type="EMBL" id="FNFK01000005">
    <property type="protein sequence ID" value="SDJ83159.1"/>
    <property type="molecule type" value="Genomic_DNA"/>
</dbReference>
<dbReference type="CDD" id="cd13608">
    <property type="entry name" value="PBP2_OpuCC_like"/>
    <property type="match status" value="1"/>
</dbReference>
<reference evidence="4" key="1">
    <citation type="submission" date="2016-10" db="EMBL/GenBank/DDBJ databases">
        <authorList>
            <person name="Varghese N."/>
            <person name="Submissions S."/>
        </authorList>
    </citation>
    <scope>NUCLEOTIDE SEQUENCE [LARGE SCALE GENOMIC DNA]</scope>
    <source>
        <strain evidence="4">DSM 19181</strain>
    </source>
</reference>
<dbReference type="Gene3D" id="3.40.190.10">
    <property type="entry name" value="Periplasmic binding protein-like II"/>
    <property type="match status" value="1"/>
</dbReference>
<protein>
    <submittedName>
        <fullName evidence="3">Osmoprotectant transport system substrate-binding protein</fullName>
    </submittedName>
</protein>
<gene>
    <name evidence="3" type="ORF">SAMN04488098_100540</name>
</gene>
<dbReference type="PROSITE" id="PS51257">
    <property type="entry name" value="PROKAR_LIPOPROTEIN"/>
    <property type="match status" value="1"/>
</dbReference>
<dbReference type="RefSeq" id="WP_091264985.1">
    <property type="nucleotide sequence ID" value="NZ_FNFK01000005.1"/>
</dbReference>
<dbReference type="Gene3D" id="3.40.190.120">
    <property type="entry name" value="Osmoprotection protein (prox), domain 2"/>
    <property type="match status" value="1"/>
</dbReference>
<feature type="domain" description="ABC-type glycine betaine transport system substrate-binding" evidence="2">
    <location>
        <begin position="36"/>
        <end position="300"/>
    </location>
</feature>
<dbReference type="Proteomes" id="UP000199433">
    <property type="component" value="Unassembled WGS sequence"/>
</dbReference>
<keyword evidence="4" id="KW-1185">Reference proteome</keyword>
<dbReference type="InterPro" id="IPR007210">
    <property type="entry name" value="ABC_Gly_betaine_transp_sub-bd"/>
</dbReference>
<dbReference type="GO" id="GO:0043190">
    <property type="term" value="C:ATP-binding cassette (ABC) transporter complex"/>
    <property type="evidence" value="ECO:0007669"/>
    <property type="project" value="InterPro"/>
</dbReference>
<dbReference type="STRING" id="426701.SAMN04488098_100540"/>
<keyword evidence="1" id="KW-0732">Signal</keyword>
<dbReference type="OrthoDB" id="9801163at2"/>
<evidence type="ECO:0000313" key="3">
    <source>
        <dbReference type="EMBL" id="SDJ83159.1"/>
    </source>
</evidence>
<dbReference type="AlphaFoldDB" id="A0A1G8WXR3"/>
<evidence type="ECO:0000256" key="1">
    <source>
        <dbReference type="SAM" id="SignalP"/>
    </source>
</evidence>
<proteinExistence type="predicted"/>
<dbReference type="SUPFAM" id="SSF53850">
    <property type="entry name" value="Periplasmic binding protein-like II"/>
    <property type="match status" value="1"/>
</dbReference>
<dbReference type="GO" id="GO:0022857">
    <property type="term" value="F:transmembrane transporter activity"/>
    <property type="evidence" value="ECO:0007669"/>
    <property type="project" value="InterPro"/>
</dbReference>
<accession>A0A1G8WXR3</accession>
<organism evidence="3 4">
    <name type="scientific">Alkalibacterium thalassium</name>
    <dbReference type="NCBI Taxonomy" id="426701"/>
    <lineage>
        <taxon>Bacteria</taxon>
        <taxon>Bacillati</taxon>
        <taxon>Bacillota</taxon>
        <taxon>Bacilli</taxon>
        <taxon>Lactobacillales</taxon>
        <taxon>Carnobacteriaceae</taxon>
        <taxon>Alkalibacterium</taxon>
    </lineage>
</organism>
<dbReference type="Pfam" id="PF04069">
    <property type="entry name" value="OpuAC"/>
    <property type="match status" value="1"/>
</dbReference>
<feature type="signal peptide" evidence="1">
    <location>
        <begin position="1"/>
        <end position="28"/>
    </location>
</feature>
<name>A0A1G8WXR3_9LACT</name>
<feature type="chain" id="PRO_5039472726" evidence="1">
    <location>
        <begin position="29"/>
        <end position="318"/>
    </location>
</feature>
<evidence type="ECO:0000259" key="2">
    <source>
        <dbReference type="Pfam" id="PF04069"/>
    </source>
</evidence>